<comment type="caution">
    <text evidence="1">The sequence shown here is derived from an EMBL/GenBank/DDBJ whole genome shotgun (WGS) entry which is preliminary data.</text>
</comment>
<evidence type="ECO:0000313" key="1">
    <source>
        <dbReference type="EMBL" id="MPN38220.1"/>
    </source>
</evidence>
<protein>
    <submittedName>
        <fullName evidence="1">Uncharacterized protein</fullName>
    </submittedName>
</protein>
<accession>A0A645HHK7</accession>
<dbReference type="EMBL" id="VSSQ01093322">
    <property type="protein sequence ID" value="MPN38220.1"/>
    <property type="molecule type" value="Genomic_DNA"/>
</dbReference>
<proteinExistence type="predicted"/>
<name>A0A645HHK7_9ZZZZ</name>
<gene>
    <name evidence="1" type="ORF">SDC9_185744</name>
</gene>
<sequence>MDAARCQQRITARGYFRIALGDIETVPFQRGIRQIGAGRAHGADAFRQFIRKQRKITRCMIGSVEREFIYDVRKHERRLRPRLRRVVHRDQHGAVHRALGQRAPGGWREQLVILRFRLVLTGFVIRRIGLRGVALRRAGRLQRGGIGDDDDMCVPFGRAGFTTAAENGVKNRTTGQHQQ</sequence>
<organism evidence="1">
    <name type="scientific">bioreactor metagenome</name>
    <dbReference type="NCBI Taxonomy" id="1076179"/>
    <lineage>
        <taxon>unclassified sequences</taxon>
        <taxon>metagenomes</taxon>
        <taxon>ecological metagenomes</taxon>
    </lineage>
</organism>
<dbReference type="AlphaFoldDB" id="A0A645HHK7"/>
<reference evidence="1" key="1">
    <citation type="submission" date="2019-08" db="EMBL/GenBank/DDBJ databases">
        <authorList>
            <person name="Kucharzyk K."/>
            <person name="Murdoch R.W."/>
            <person name="Higgins S."/>
            <person name="Loffler F."/>
        </authorList>
    </citation>
    <scope>NUCLEOTIDE SEQUENCE</scope>
</reference>